<dbReference type="SUPFAM" id="SSF55811">
    <property type="entry name" value="Nudix"/>
    <property type="match status" value="1"/>
</dbReference>
<comment type="caution">
    <text evidence="3">The sequence shown here is derived from an EMBL/GenBank/DDBJ whole genome shotgun (WGS) entry which is preliminary data.</text>
</comment>
<dbReference type="InterPro" id="IPR000086">
    <property type="entry name" value="NUDIX_hydrolase_dom"/>
</dbReference>
<sequence>MRDRNTNDEILDLVDREGNIIGTARRSECHGNPALLHAVVHIHVFNHHGDLFLQKRSAAKDIQPLKWDTSIGGHIEHGETISEALIRESLEELGLADCSFQPLYHYIHSNDIESELVHTFYIICDIIPKINSAEIEQGKFWTIADIKSHLNSGVFTPNFEMEFSLLVKKMPFL</sequence>
<dbReference type="Pfam" id="PF00293">
    <property type="entry name" value="NUDIX"/>
    <property type="match status" value="1"/>
</dbReference>
<dbReference type="PROSITE" id="PS51462">
    <property type="entry name" value="NUDIX"/>
    <property type="match status" value="1"/>
</dbReference>
<reference evidence="3 4" key="1">
    <citation type="submission" date="2024-09" db="EMBL/GenBank/DDBJ databases">
        <title>Laminarin stimulates single cell rates of sulfate reduction while oxygen inhibits transcriptomic activity in coastal marine sediment.</title>
        <authorList>
            <person name="Lindsay M."/>
            <person name="Orcutt B."/>
            <person name="Emerson D."/>
            <person name="Stepanauskas R."/>
            <person name="D'Angelo T."/>
        </authorList>
    </citation>
    <scope>NUCLEOTIDE SEQUENCE [LARGE SCALE GENOMIC DNA]</scope>
    <source>
        <strain evidence="3">SAG AM-311-K15</strain>
    </source>
</reference>
<dbReference type="PROSITE" id="PS00893">
    <property type="entry name" value="NUDIX_BOX"/>
    <property type="match status" value="1"/>
</dbReference>
<accession>A0ABV6Z261</accession>
<evidence type="ECO:0000313" key="4">
    <source>
        <dbReference type="Proteomes" id="UP001594351"/>
    </source>
</evidence>
<dbReference type="EMBL" id="JBHPBY010000306">
    <property type="protein sequence ID" value="MFC1852388.1"/>
    <property type="molecule type" value="Genomic_DNA"/>
</dbReference>
<feature type="domain" description="Nudix hydrolase" evidence="2">
    <location>
        <begin position="35"/>
        <end position="169"/>
    </location>
</feature>
<dbReference type="Proteomes" id="UP001594351">
    <property type="component" value="Unassembled WGS sequence"/>
</dbReference>
<dbReference type="PANTHER" id="PTHR10885">
    <property type="entry name" value="ISOPENTENYL-DIPHOSPHATE DELTA-ISOMERASE"/>
    <property type="match status" value="1"/>
</dbReference>
<proteinExistence type="predicted"/>
<organism evidence="3 4">
    <name type="scientific">candidate division CSSED10-310 bacterium</name>
    <dbReference type="NCBI Taxonomy" id="2855610"/>
    <lineage>
        <taxon>Bacteria</taxon>
        <taxon>Bacteria division CSSED10-310</taxon>
    </lineage>
</organism>
<protein>
    <submittedName>
        <fullName evidence="3">NUDIX domain-containing protein</fullName>
    </submittedName>
</protein>
<name>A0ABV6Z261_UNCC1</name>
<gene>
    <name evidence="3" type="ORF">ACFL27_19495</name>
</gene>
<dbReference type="InterPro" id="IPR015797">
    <property type="entry name" value="NUDIX_hydrolase-like_dom_sf"/>
</dbReference>
<dbReference type="CDD" id="cd04692">
    <property type="entry name" value="NUDIX_Hydrolase"/>
    <property type="match status" value="1"/>
</dbReference>
<evidence type="ECO:0000313" key="3">
    <source>
        <dbReference type="EMBL" id="MFC1852388.1"/>
    </source>
</evidence>
<evidence type="ECO:0000259" key="2">
    <source>
        <dbReference type="PROSITE" id="PS51462"/>
    </source>
</evidence>
<dbReference type="Gene3D" id="3.90.79.10">
    <property type="entry name" value="Nucleoside Triphosphate Pyrophosphohydrolase"/>
    <property type="match status" value="1"/>
</dbReference>
<dbReference type="InterPro" id="IPR020084">
    <property type="entry name" value="NUDIX_hydrolase_CS"/>
</dbReference>
<keyword evidence="4" id="KW-1185">Reference proteome</keyword>
<evidence type="ECO:0000256" key="1">
    <source>
        <dbReference type="ARBA" id="ARBA00022801"/>
    </source>
</evidence>
<keyword evidence="1" id="KW-0378">Hydrolase</keyword>
<dbReference type="PANTHER" id="PTHR10885:SF0">
    <property type="entry name" value="ISOPENTENYL-DIPHOSPHATE DELTA-ISOMERASE"/>
    <property type="match status" value="1"/>
</dbReference>